<dbReference type="InterPro" id="IPR036318">
    <property type="entry name" value="FAD-bd_PCMH-like_sf"/>
</dbReference>
<dbReference type="InterPro" id="IPR006311">
    <property type="entry name" value="TAT_signal"/>
</dbReference>
<dbReference type="InterPro" id="IPR006094">
    <property type="entry name" value="Oxid_FAD_bind_N"/>
</dbReference>
<evidence type="ECO:0000256" key="4">
    <source>
        <dbReference type="ARBA" id="ARBA00022827"/>
    </source>
</evidence>
<evidence type="ECO:0000313" key="7">
    <source>
        <dbReference type="EMBL" id="ORA77730.1"/>
    </source>
</evidence>
<accession>A0ABX3SMK3</accession>
<name>A0ABX3SMK3_MYCMA</name>
<evidence type="ECO:0000313" key="8">
    <source>
        <dbReference type="Proteomes" id="UP000243140"/>
    </source>
</evidence>
<dbReference type="InterPro" id="IPR006093">
    <property type="entry name" value="Oxy_OxRdtase_FAD_BS"/>
</dbReference>
<dbReference type="Pfam" id="PF08031">
    <property type="entry name" value="BBE"/>
    <property type="match status" value="1"/>
</dbReference>
<dbReference type="PROSITE" id="PS51387">
    <property type="entry name" value="FAD_PCMH"/>
    <property type="match status" value="1"/>
</dbReference>
<keyword evidence="5" id="KW-0560">Oxidoreductase</keyword>
<comment type="similarity">
    <text evidence="2">Belongs to the oxygen-dependent FAD-linked oxidoreductase family.</text>
</comment>
<keyword evidence="8" id="KW-1185">Reference proteome</keyword>
<evidence type="ECO:0000256" key="1">
    <source>
        <dbReference type="ARBA" id="ARBA00001974"/>
    </source>
</evidence>
<dbReference type="SUPFAM" id="SSF56176">
    <property type="entry name" value="FAD-binding/transporter-associated domain-like"/>
    <property type="match status" value="1"/>
</dbReference>
<dbReference type="PANTHER" id="PTHR42973">
    <property type="entry name" value="BINDING OXIDOREDUCTASE, PUTATIVE (AFU_ORTHOLOGUE AFUA_1G17690)-RELATED"/>
    <property type="match status" value="1"/>
</dbReference>
<dbReference type="Proteomes" id="UP000243140">
    <property type="component" value="Unassembled WGS sequence"/>
</dbReference>
<dbReference type="Pfam" id="PF01565">
    <property type="entry name" value="FAD_binding_4"/>
    <property type="match status" value="1"/>
</dbReference>
<comment type="cofactor">
    <cofactor evidence="1">
        <name>FAD</name>
        <dbReference type="ChEBI" id="CHEBI:57692"/>
    </cofactor>
</comment>
<dbReference type="PROSITE" id="PS51318">
    <property type="entry name" value="TAT"/>
    <property type="match status" value="1"/>
</dbReference>
<comment type="caution">
    <text evidence="7">The sequence shown here is derived from an EMBL/GenBank/DDBJ whole genome shotgun (WGS) entry which is preliminary data.</text>
</comment>
<evidence type="ECO:0000256" key="2">
    <source>
        <dbReference type="ARBA" id="ARBA00005466"/>
    </source>
</evidence>
<evidence type="ECO:0000256" key="5">
    <source>
        <dbReference type="ARBA" id="ARBA00023002"/>
    </source>
</evidence>
<gene>
    <name evidence="7" type="ORF">BST29_22825</name>
</gene>
<dbReference type="InterPro" id="IPR016167">
    <property type="entry name" value="FAD-bd_PCMH_sub1"/>
</dbReference>
<keyword evidence="3" id="KW-0285">Flavoprotein</keyword>
<dbReference type="InterPro" id="IPR012951">
    <property type="entry name" value="BBE"/>
</dbReference>
<feature type="domain" description="FAD-binding PCMH-type" evidence="6">
    <location>
        <begin position="81"/>
        <end position="252"/>
    </location>
</feature>
<dbReference type="InterPro" id="IPR016169">
    <property type="entry name" value="FAD-bd_PCMH_sub2"/>
</dbReference>
<sequence>MTTNRGRPPALSVQGGISRQTFLRGAVGMLATGAVFGTTRAAADPGSGWGGLASSIGGSVLLPASGGQFASSKQVFNSFYNNSNPAAVVTVSSQADVQRALSFATAHNLKVAPRGGGHSYVGASAATGTMVLDLRGLSGGPNVDGGGNVTVTPAATLYAVNQALAGAGRAIPTGSCPTVGIAGLALGGGMGTDSRHAGLTCDALQSATVVLPSGDVVTASANDNPDLFWALRGGGGGNFGVTTSMTFATFAAGDTDLVRLDFPPSSAVQVLAGWQSWLTAADRNAWGMVDLSVGGGQPDCHVLATCPGGTGPGVADAIKSAIGVAPSAVQNKTFSRADLLTYLAGGGSTPSPRGFVAGSDVISTVNSAAAHAIATAIGQWPATAGKASVLVDPLGGAVGDVAPGDTAFPWRQQAAVLQWYVEPAGNQVPAATRWLSSAHQAVQQFSVGGYVNYLEANTSASRYFGSNLSRLTTVRQKYDPNRIMFSGLNF</sequence>
<protein>
    <submittedName>
        <fullName evidence="7">FAD-linked oxidoreductase</fullName>
    </submittedName>
</protein>
<dbReference type="Gene3D" id="3.30.465.10">
    <property type="match status" value="1"/>
</dbReference>
<dbReference type="InterPro" id="IPR016166">
    <property type="entry name" value="FAD-bd_PCMH"/>
</dbReference>
<dbReference type="InterPro" id="IPR050416">
    <property type="entry name" value="FAD-linked_Oxidoreductase"/>
</dbReference>
<dbReference type="EMBL" id="MVHV01000036">
    <property type="protein sequence ID" value="ORA77730.1"/>
    <property type="molecule type" value="Genomic_DNA"/>
</dbReference>
<dbReference type="RefSeq" id="WP_083012615.1">
    <property type="nucleotide sequence ID" value="NZ_CP060015.1"/>
</dbReference>
<evidence type="ECO:0000256" key="3">
    <source>
        <dbReference type="ARBA" id="ARBA00022630"/>
    </source>
</evidence>
<reference evidence="7 8" key="1">
    <citation type="submission" date="2017-02" db="EMBL/GenBank/DDBJ databases">
        <title>The new phylogeny of genus Mycobacterium.</title>
        <authorList>
            <person name="Tortoli E."/>
            <person name="Trovato A."/>
            <person name="Cirillo D.M."/>
        </authorList>
    </citation>
    <scope>NUCLEOTIDE SEQUENCE [LARGE SCALE GENOMIC DNA]</scope>
    <source>
        <strain evidence="7 8">IP1130001</strain>
    </source>
</reference>
<dbReference type="Gene3D" id="3.30.43.10">
    <property type="entry name" value="Uridine Diphospho-n-acetylenolpyruvylglucosamine Reductase, domain 2"/>
    <property type="match status" value="1"/>
</dbReference>
<keyword evidence="4" id="KW-0274">FAD</keyword>
<evidence type="ECO:0000259" key="6">
    <source>
        <dbReference type="PROSITE" id="PS51387"/>
    </source>
</evidence>
<dbReference type="PANTHER" id="PTHR42973:SF39">
    <property type="entry name" value="FAD-BINDING PCMH-TYPE DOMAIN-CONTAINING PROTEIN"/>
    <property type="match status" value="1"/>
</dbReference>
<organism evidence="7 8">
    <name type="scientific">Mycobacterium malmoense</name>
    <dbReference type="NCBI Taxonomy" id="1780"/>
    <lineage>
        <taxon>Bacteria</taxon>
        <taxon>Bacillati</taxon>
        <taxon>Actinomycetota</taxon>
        <taxon>Actinomycetes</taxon>
        <taxon>Mycobacteriales</taxon>
        <taxon>Mycobacteriaceae</taxon>
        <taxon>Mycobacterium</taxon>
    </lineage>
</organism>
<dbReference type="Gene3D" id="3.40.462.20">
    <property type="match status" value="1"/>
</dbReference>
<dbReference type="PROSITE" id="PS00862">
    <property type="entry name" value="OX2_COVAL_FAD"/>
    <property type="match status" value="1"/>
</dbReference>
<proteinExistence type="inferred from homology"/>